<keyword evidence="1" id="KW-0812">Transmembrane</keyword>
<dbReference type="VEuPathDB" id="MicrosporidiaDB:A0H76_2918"/>
<feature type="transmembrane region" description="Helical" evidence="1">
    <location>
        <begin position="43"/>
        <end position="68"/>
    </location>
</feature>
<keyword evidence="1" id="KW-1133">Transmembrane helix</keyword>
<gene>
    <name evidence="2" type="ORF">A0H76_2918</name>
</gene>
<evidence type="ECO:0000313" key="3">
    <source>
        <dbReference type="Proteomes" id="UP000192501"/>
    </source>
</evidence>
<evidence type="ECO:0000313" key="2">
    <source>
        <dbReference type="EMBL" id="ORD92923.1"/>
    </source>
</evidence>
<keyword evidence="1" id="KW-0472">Membrane</keyword>
<dbReference type="EMBL" id="LTAI01002173">
    <property type="protein sequence ID" value="ORD92923.1"/>
    <property type="molecule type" value="Genomic_DNA"/>
</dbReference>
<dbReference type="AlphaFoldDB" id="A0A1X0Q5I1"/>
<organism evidence="2 3">
    <name type="scientific">Hepatospora eriocheir</name>
    <dbReference type="NCBI Taxonomy" id="1081669"/>
    <lineage>
        <taxon>Eukaryota</taxon>
        <taxon>Fungi</taxon>
        <taxon>Fungi incertae sedis</taxon>
        <taxon>Microsporidia</taxon>
        <taxon>Hepatosporidae</taxon>
        <taxon>Hepatospora</taxon>
    </lineage>
</organism>
<accession>A0A1X0Q5I1</accession>
<proteinExistence type="predicted"/>
<protein>
    <submittedName>
        <fullName evidence="2">Uncharacterized protein</fullName>
    </submittedName>
</protein>
<name>A0A1X0Q5I1_9MICR</name>
<sequence length="75" mass="8683">MTNNVLNTSNNNAIKHTTTTSQSYFTQYIVTGTVPRVRHGNKYILISASKCIVMIIVSNIFLMFDFYLKIFIFQR</sequence>
<dbReference type="Proteomes" id="UP000192501">
    <property type="component" value="Unassembled WGS sequence"/>
</dbReference>
<comment type="caution">
    <text evidence="2">The sequence shown here is derived from an EMBL/GenBank/DDBJ whole genome shotgun (WGS) entry which is preliminary data.</text>
</comment>
<reference evidence="2 3" key="1">
    <citation type="journal article" date="2017" name="Environ. Microbiol.">
        <title>Decay of the glycolytic pathway and adaptation to intranuclear parasitism within Enterocytozoonidae microsporidia.</title>
        <authorList>
            <person name="Wiredu Boakye D."/>
            <person name="Jaroenlak P."/>
            <person name="Prachumwat A."/>
            <person name="Williams T.A."/>
            <person name="Bateman K.S."/>
            <person name="Itsathitphaisarn O."/>
            <person name="Sritunyalucksana K."/>
            <person name="Paszkiewicz K.H."/>
            <person name="Moore K.A."/>
            <person name="Stentiford G.D."/>
            <person name="Williams B.A."/>
        </authorList>
    </citation>
    <scope>NUCLEOTIDE SEQUENCE [LARGE SCALE GENOMIC DNA]</scope>
    <source>
        <strain evidence="3">canceri</strain>
    </source>
</reference>
<evidence type="ECO:0000256" key="1">
    <source>
        <dbReference type="SAM" id="Phobius"/>
    </source>
</evidence>